<comment type="caution">
    <text evidence="15">The sequence shown here is derived from an EMBL/GenBank/DDBJ whole genome shotgun (WGS) entry which is preliminary data.</text>
</comment>
<dbReference type="Gene3D" id="3.20.20.70">
    <property type="entry name" value="Aldolase class I"/>
    <property type="match status" value="1"/>
</dbReference>
<evidence type="ECO:0000256" key="13">
    <source>
        <dbReference type="RuleBase" id="RU003657"/>
    </source>
</evidence>
<protein>
    <recommendedName>
        <fullName evidence="6 12">1-(5-phosphoribosyl)-5-[(5-phosphoribosylamino)methylideneamino] imidazole-4-carboxamide isomerase</fullName>
        <ecNumber evidence="5 12">5.3.1.16</ecNumber>
    </recommendedName>
    <alternativeName>
        <fullName evidence="11 12">Phosphoribosylformimino-5-aminoimidazole carboxamide ribotide isomerase</fullName>
    </alternativeName>
</protein>
<comment type="subcellular location">
    <subcellularLocation>
        <location evidence="2 12 14">Cytoplasm</location>
    </subcellularLocation>
</comment>
<evidence type="ECO:0000256" key="14">
    <source>
        <dbReference type="RuleBase" id="RU003658"/>
    </source>
</evidence>
<evidence type="ECO:0000256" key="2">
    <source>
        <dbReference type="ARBA" id="ARBA00004496"/>
    </source>
</evidence>
<evidence type="ECO:0000313" key="15">
    <source>
        <dbReference type="EMBL" id="GAW91553.1"/>
    </source>
</evidence>
<dbReference type="EMBL" id="BDGJ01000019">
    <property type="protein sequence ID" value="GAW91553.1"/>
    <property type="molecule type" value="Genomic_DNA"/>
</dbReference>
<dbReference type="UniPathway" id="UPA00031">
    <property type="reaction ID" value="UER00009"/>
</dbReference>
<evidence type="ECO:0000256" key="10">
    <source>
        <dbReference type="ARBA" id="ARBA00023235"/>
    </source>
</evidence>
<dbReference type="EC" id="5.3.1.16" evidence="5 12"/>
<comment type="pathway">
    <text evidence="3 12 14">Amino-acid biosynthesis; L-histidine biosynthesis; L-histidine from 5-phospho-alpha-D-ribose 1-diphosphate: step 4/9.</text>
</comment>
<reference evidence="16" key="1">
    <citation type="journal article" date="2017" name="Appl. Environ. Microbiol.">
        <title>Genomic analysis of Calderihabitans maritimus KKC1, a thermophilic hydrogenogenic carboxydotrophic bacterium isolated from marine sediment.</title>
        <authorList>
            <person name="Omae K."/>
            <person name="Yoneda Y."/>
            <person name="Fukuyama Y."/>
            <person name="Yoshida T."/>
            <person name="Sako Y."/>
        </authorList>
    </citation>
    <scope>NUCLEOTIDE SEQUENCE [LARGE SCALE GENOMIC DNA]</scope>
    <source>
        <strain evidence="16">KKC1</strain>
    </source>
</reference>
<dbReference type="Pfam" id="PF00977">
    <property type="entry name" value="His_biosynth"/>
    <property type="match status" value="1"/>
</dbReference>
<dbReference type="GO" id="GO:0000162">
    <property type="term" value="P:L-tryptophan biosynthetic process"/>
    <property type="evidence" value="ECO:0007669"/>
    <property type="project" value="TreeGrafter"/>
</dbReference>
<evidence type="ECO:0000256" key="7">
    <source>
        <dbReference type="ARBA" id="ARBA00022490"/>
    </source>
</evidence>
<evidence type="ECO:0000256" key="5">
    <source>
        <dbReference type="ARBA" id="ARBA00012550"/>
    </source>
</evidence>
<evidence type="ECO:0000256" key="1">
    <source>
        <dbReference type="ARBA" id="ARBA00000901"/>
    </source>
</evidence>
<dbReference type="AlphaFoldDB" id="A0A1Z5HPV3"/>
<organism evidence="15 16">
    <name type="scientific">Calderihabitans maritimus</name>
    <dbReference type="NCBI Taxonomy" id="1246530"/>
    <lineage>
        <taxon>Bacteria</taxon>
        <taxon>Bacillati</taxon>
        <taxon>Bacillota</taxon>
        <taxon>Clostridia</taxon>
        <taxon>Neomoorellales</taxon>
        <taxon>Calderihabitantaceae</taxon>
        <taxon>Calderihabitans</taxon>
    </lineage>
</organism>
<dbReference type="GO" id="GO:0003949">
    <property type="term" value="F:1-(5-phosphoribosyl)-5-[(5-phosphoribosylamino)methylideneamino]imidazole-4-carboxamide isomerase activity"/>
    <property type="evidence" value="ECO:0007669"/>
    <property type="project" value="UniProtKB-UniRule"/>
</dbReference>
<dbReference type="RefSeq" id="WP_088553073.1">
    <property type="nucleotide sequence ID" value="NZ_BDGJ01000019.1"/>
</dbReference>
<dbReference type="FunFam" id="3.20.20.70:FF:000009">
    <property type="entry name" value="1-(5-phosphoribosyl)-5-[(5-phosphoribosylamino)methylideneamino] imidazole-4-carboxamide isomerase"/>
    <property type="match status" value="1"/>
</dbReference>
<evidence type="ECO:0000256" key="9">
    <source>
        <dbReference type="ARBA" id="ARBA00023102"/>
    </source>
</evidence>
<evidence type="ECO:0000256" key="8">
    <source>
        <dbReference type="ARBA" id="ARBA00022605"/>
    </source>
</evidence>
<keyword evidence="9 12" id="KW-0368">Histidine biosynthesis</keyword>
<sequence>MLVIPAIDVREGKCVRLVQGKLDEETVYSDHPVAVAHSWQDLGAKWLHVVDLDGAFAGRPKNLEVVREIIDTVKIPVQFGGGVRKLDTIEELLSIGVARVILGTIAIIEPALVEYACKRWGDRIVVGIDSKDGLVAIEGWEATVEKQALDLALEMKDRGVERIVFTDTRRDGTLRGPNIESTRKMAKGSGLKVIASGGVSSLEDIKRLKELEPEGVEGVILGKALYSGKVSLEEAIAVAEMEEN</sequence>
<feature type="active site" description="Proton donor" evidence="12">
    <location>
        <position position="129"/>
    </location>
</feature>
<dbReference type="InterPro" id="IPR006063">
    <property type="entry name" value="HisA_bact_arch"/>
</dbReference>
<gene>
    <name evidence="12" type="primary">hisA</name>
    <name evidence="15" type="ORF">KKC1_07140</name>
</gene>
<keyword evidence="10 12" id="KW-0413">Isomerase</keyword>
<comment type="similarity">
    <text evidence="4 12 13">Belongs to the HisA/HisF family.</text>
</comment>
<dbReference type="InterPro" id="IPR013785">
    <property type="entry name" value="Aldolase_TIM"/>
</dbReference>
<keyword evidence="8 12" id="KW-0028">Amino-acid biosynthesis</keyword>
<dbReference type="Proteomes" id="UP000197032">
    <property type="component" value="Unassembled WGS sequence"/>
</dbReference>
<dbReference type="NCBIfam" id="TIGR00007">
    <property type="entry name" value="1-(5-phosphoribosyl)-5-[(5-phosphoribosylamino)methylideneamino]imidazole-4-carboxamide isomerase"/>
    <property type="match status" value="1"/>
</dbReference>
<dbReference type="HAMAP" id="MF_01014">
    <property type="entry name" value="HisA"/>
    <property type="match status" value="1"/>
</dbReference>
<dbReference type="InterPro" id="IPR006062">
    <property type="entry name" value="His_biosynth"/>
</dbReference>
<keyword evidence="7 12" id="KW-0963">Cytoplasm</keyword>
<dbReference type="SUPFAM" id="SSF51366">
    <property type="entry name" value="Ribulose-phoshate binding barrel"/>
    <property type="match status" value="1"/>
</dbReference>
<evidence type="ECO:0000256" key="12">
    <source>
        <dbReference type="HAMAP-Rule" id="MF_01014"/>
    </source>
</evidence>
<proteinExistence type="inferred from homology"/>
<dbReference type="OrthoDB" id="9807749at2"/>
<dbReference type="GO" id="GO:0000105">
    <property type="term" value="P:L-histidine biosynthetic process"/>
    <property type="evidence" value="ECO:0007669"/>
    <property type="project" value="UniProtKB-UniRule"/>
</dbReference>
<dbReference type="CDD" id="cd04732">
    <property type="entry name" value="HisA"/>
    <property type="match status" value="1"/>
</dbReference>
<dbReference type="InterPro" id="IPR044524">
    <property type="entry name" value="Isoase_HisA-like"/>
</dbReference>
<accession>A0A1Z5HPV3</accession>
<keyword evidence="16" id="KW-1185">Reference proteome</keyword>
<dbReference type="InterPro" id="IPR011060">
    <property type="entry name" value="RibuloseP-bd_barrel"/>
</dbReference>
<evidence type="ECO:0000256" key="4">
    <source>
        <dbReference type="ARBA" id="ARBA00009667"/>
    </source>
</evidence>
<dbReference type="PANTHER" id="PTHR43090:SF2">
    <property type="entry name" value="1-(5-PHOSPHORIBOSYL)-5-[(5-PHOSPHORIBOSYLAMINO)METHYLIDENEAMINO] IMIDAZOLE-4-CARBOXAMIDE ISOMERASE"/>
    <property type="match status" value="1"/>
</dbReference>
<evidence type="ECO:0000256" key="3">
    <source>
        <dbReference type="ARBA" id="ARBA00005133"/>
    </source>
</evidence>
<dbReference type="NCBIfam" id="NF010112">
    <property type="entry name" value="PRK13585.1"/>
    <property type="match status" value="1"/>
</dbReference>
<name>A0A1Z5HPV3_9FIRM</name>
<evidence type="ECO:0000256" key="6">
    <source>
        <dbReference type="ARBA" id="ARBA00018464"/>
    </source>
</evidence>
<feature type="active site" description="Proton acceptor" evidence="12">
    <location>
        <position position="8"/>
    </location>
</feature>
<evidence type="ECO:0000256" key="11">
    <source>
        <dbReference type="ARBA" id="ARBA00030547"/>
    </source>
</evidence>
<evidence type="ECO:0000313" key="16">
    <source>
        <dbReference type="Proteomes" id="UP000197032"/>
    </source>
</evidence>
<dbReference type="GO" id="GO:0005737">
    <property type="term" value="C:cytoplasm"/>
    <property type="evidence" value="ECO:0007669"/>
    <property type="project" value="UniProtKB-SubCell"/>
</dbReference>
<comment type="catalytic activity">
    <reaction evidence="1 12 14">
        <text>1-(5-phospho-beta-D-ribosyl)-5-[(5-phospho-beta-D-ribosylamino)methylideneamino]imidazole-4-carboxamide = 5-[(5-phospho-1-deoxy-D-ribulos-1-ylimino)methylamino]-1-(5-phospho-beta-D-ribosyl)imidazole-4-carboxamide</text>
        <dbReference type="Rhea" id="RHEA:15469"/>
        <dbReference type="ChEBI" id="CHEBI:58435"/>
        <dbReference type="ChEBI" id="CHEBI:58525"/>
        <dbReference type="EC" id="5.3.1.16"/>
    </reaction>
</comment>
<dbReference type="InterPro" id="IPR023016">
    <property type="entry name" value="HisA/PriA"/>
</dbReference>
<dbReference type="PANTHER" id="PTHR43090">
    <property type="entry name" value="1-(5-PHOSPHORIBOSYL)-5-[(5-PHOSPHORIBOSYLAMINO)METHYLIDENEAMINO] IMIDAZOLE-4-CARBOXAMIDE ISOMERASE"/>
    <property type="match status" value="1"/>
</dbReference>